<dbReference type="PROSITE" id="PS50294">
    <property type="entry name" value="WD_REPEATS_REGION"/>
    <property type="match status" value="3"/>
</dbReference>
<dbReference type="InterPro" id="IPR011047">
    <property type="entry name" value="Quinoprotein_ADH-like_sf"/>
</dbReference>
<dbReference type="SMART" id="SM00320">
    <property type="entry name" value="WD40"/>
    <property type="match status" value="5"/>
</dbReference>
<dbReference type="EMBL" id="SMJU01000006">
    <property type="protein sequence ID" value="TDB65337.1"/>
    <property type="molecule type" value="Genomic_DNA"/>
</dbReference>
<dbReference type="InterPro" id="IPR019775">
    <property type="entry name" value="WD40_repeat_CS"/>
</dbReference>
<dbReference type="PANTHER" id="PTHR19848">
    <property type="entry name" value="WD40 REPEAT PROTEIN"/>
    <property type="match status" value="1"/>
</dbReference>
<dbReference type="InterPro" id="IPR020472">
    <property type="entry name" value="WD40_PAC1"/>
</dbReference>
<dbReference type="InterPro" id="IPR015943">
    <property type="entry name" value="WD40/YVTN_repeat-like_dom_sf"/>
</dbReference>
<evidence type="ECO:0000256" key="2">
    <source>
        <dbReference type="ARBA" id="ARBA00022737"/>
    </source>
</evidence>
<keyword evidence="2" id="KW-0677">Repeat</keyword>
<dbReference type="RefSeq" id="WP_132117713.1">
    <property type="nucleotide sequence ID" value="NZ_SMJU01000006.1"/>
</dbReference>
<dbReference type="Proteomes" id="UP000295706">
    <property type="component" value="Unassembled WGS sequence"/>
</dbReference>
<accession>A0A4R4KBQ5</accession>
<feature type="repeat" description="WD" evidence="3">
    <location>
        <begin position="265"/>
        <end position="301"/>
    </location>
</feature>
<feature type="repeat" description="WD" evidence="3">
    <location>
        <begin position="218"/>
        <end position="259"/>
    </location>
</feature>
<comment type="caution">
    <text evidence="4">The sequence shown here is derived from an EMBL/GenBank/DDBJ whole genome shotgun (WGS) entry which is preliminary data.</text>
</comment>
<gene>
    <name evidence="4" type="ORF">EZE20_11615</name>
</gene>
<dbReference type="OrthoDB" id="933690at2"/>
<keyword evidence="1 3" id="KW-0853">WD repeat</keyword>
<dbReference type="Pfam" id="PF00400">
    <property type="entry name" value="WD40"/>
    <property type="match status" value="4"/>
</dbReference>
<dbReference type="InterPro" id="IPR001680">
    <property type="entry name" value="WD40_rpt"/>
</dbReference>
<evidence type="ECO:0000313" key="5">
    <source>
        <dbReference type="Proteomes" id="UP000295706"/>
    </source>
</evidence>
<dbReference type="PROSITE" id="PS00678">
    <property type="entry name" value="WD_REPEATS_1"/>
    <property type="match status" value="2"/>
</dbReference>
<feature type="repeat" description="WD" evidence="3">
    <location>
        <begin position="175"/>
        <end position="206"/>
    </location>
</feature>
<keyword evidence="5" id="KW-1185">Reference proteome</keyword>
<dbReference type="PANTHER" id="PTHR19848:SF8">
    <property type="entry name" value="F-BOX AND WD REPEAT DOMAIN CONTAINING 7"/>
    <property type="match status" value="1"/>
</dbReference>
<dbReference type="SUPFAM" id="SSF50998">
    <property type="entry name" value="Quinoprotein alcohol dehydrogenase-like"/>
    <property type="match status" value="1"/>
</dbReference>
<feature type="repeat" description="WD" evidence="3">
    <location>
        <begin position="9"/>
        <end position="42"/>
    </location>
</feature>
<name>A0A4R4KBQ5_9BACT</name>
<evidence type="ECO:0000256" key="3">
    <source>
        <dbReference type="PROSITE-ProRule" id="PRU00221"/>
    </source>
</evidence>
<proteinExistence type="predicted"/>
<dbReference type="AlphaFoldDB" id="A0A4R4KBQ5"/>
<sequence length="301" mass="33235">MNVRKIDTFSGHRDCVYALISDQRSPIFYSAGGDGQVVRWNVTKPDLGELVARVGASIYALALDPQTGLLWIGHNYEGIQVVDPVQKKIVASIKLGALAIFDIKIQGQKAYIAQGDGILTVVDAPTFSIQKHLKISQKSVRTLAILKTTNELAAGFSDWCVCIFDLTTMSLKKRFQAHDNSVFSAQYSPDGTFLVTAGRDAHLKVWCVEQNYQSIQDIPAHMFSINHITYSGNGALLATASMDKSIKIWDANSFKLLKVVDRARHAGHATSINKLLWMTTENLLVSASDDRMVSVWEFGDN</sequence>
<organism evidence="4 5">
    <name type="scientific">Arundinibacter roseus</name>
    <dbReference type="NCBI Taxonomy" id="2070510"/>
    <lineage>
        <taxon>Bacteria</taxon>
        <taxon>Pseudomonadati</taxon>
        <taxon>Bacteroidota</taxon>
        <taxon>Cytophagia</taxon>
        <taxon>Cytophagales</taxon>
        <taxon>Spirosomataceae</taxon>
        <taxon>Arundinibacter</taxon>
    </lineage>
</organism>
<reference evidence="4 5" key="1">
    <citation type="submission" date="2019-02" db="EMBL/GenBank/DDBJ databases">
        <title>Arundinibacter roseus gen. nov., sp. nov., a new member of the family Cytophagaceae.</title>
        <authorList>
            <person name="Szuroczki S."/>
            <person name="Khayer B."/>
            <person name="Sproer C."/>
            <person name="Toumi M."/>
            <person name="Szabo A."/>
            <person name="Felfoldi T."/>
            <person name="Schumann P."/>
            <person name="Toth E."/>
        </authorList>
    </citation>
    <scope>NUCLEOTIDE SEQUENCE [LARGE SCALE GENOMIC DNA]</scope>
    <source>
        <strain evidence="4 5">DMA-k-7a</strain>
    </source>
</reference>
<evidence type="ECO:0000313" key="4">
    <source>
        <dbReference type="EMBL" id="TDB65337.1"/>
    </source>
</evidence>
<protein>
    <submittedName>
        <fullName evidence="4">WD40 repeat domain-containing protein</fullName>
    </submittedName>
</protein>
<dbReference type="Gene3D" id="2.130.10.10">
    <property type="entry name" value="YVTN repeat-like/Quinoprotein amine dehydrogenase"/>
    <property type="match status" value="2"/>
</dbReference>
<evidence type="ECO:0000256" key="1">
    <source>
        <dbReference type="ARBA" id="ARBA00022574"/>
    </source>
</evidence>
<dbReference type="PRINTS" id="PR00320">
    <property type="entry name" value="GPROTEINBRPT"/>
</dbReference>
<dbReference type="PROSITE" id="PS50082">
    <property type="entry name" value="WD_REPEATS_2"/>
    <property type="match status" value="4"/>
</dbReference>